<feature type="region of interest" description="Disordered" evidence="1">
    <location>
        <begin position="205"/>
        <end position="269"/>
    </location>
</feature>
<feature type="compositionally biased region" description="Basic and acidic residues" evidence="1">
    <location>
        <begin position="58"/>
        <end position="76"/>
    </location>
</feature>
<evidence type="ECO:0000313" key="3">
    <source>
        <dbReference type="Proteomes" id="UP000028837"/>
    </source>
</evidence>
<accession>A0A086KUL1</accession>
<proteinExistence type="predicted"/>
<evidence type="ECO:0000313" key="2">
    <source>
        <dbReference type="EMBL" id="KFG48079.1"/>
    </source>
</evidence>
<reference evidence="2 3" key="1">
    <citation type="submission" date="2014-02" db="EMBL/GenBank/DDBJ databases">
        <authorList>
            <person name="Sibley D."/>
            <person name="Venepally P."/>
            <person name="Karamycheva S."/>
            <person name="Hadjithomas M."/>
            <person name="Khan A."/>
            <person name="Brunk B."/>
            <person name="Roos D."/>
            <person name="Caler E."/>
            <person name="Lorenzi H."/>
        </authorList>
    </citation>
    <scope>NUCLEOTIDE SEQUENCE [LARGE SCALE GENOMIC DNA]</scope>
    <source>
        <strain evidence="2 3">GAB2-2007-GAL-DOM2</strain>
    </source>
</reference>
<dbReference type="Proteomes" id="UP000028837">
    <property type="component" value="Unassembled WGS sequence"/>
</dbReference>
<feature type="region of interest" description="Disordered" evidence="1">
    <location>
        <begin position="1"/>
        <end position="189"/>
    </location>
</feature>
<dbReference type="EMBL" id="AHZU02000134">
    <property type="protein sequence ID" value="KFG48079.1"/>
    <property type="molecule type" value="Genomic_DNA"/>
</dbReference>
<feature type="compositionally biased region" description="Basic and acidic residues" evidence="1">
    <location>
        <begin position="93"/>
        <end position="139"/>
    </location>
</feature>
<protein>
    <submittedName>
        <fullName evidence="2">Uncharacterized protein</fullName>
    </submittedName>
</protein>
<organism evidence="2 3">
    <name type="scientific">Toxoplasma gondii GAB2-2007-GAL-DOM2</name>
    <dbReference type="NCBI Taxonomy" id="1130820"/>
    <lineage>
        <taxon>Eukaryota</taxon>
        <taxon>Sar</taxon>
        <taxon>Alveolata</taxon>
        <taxon>Apicomplexa</taxon>
        <taxon>Conoidasida</taxon>
        <taxon>Coccidia</taxon>
        <taxon>Eucoccidiorida</taxon>
        <taxon>Eimeriorina</taxon>
        <taxon>Sarcocystidae</taxon>
        <taxon>Toxoplasma</taxon>
    </lineage>
</organism>
<sequence length="269" mass="32172">MQCKAHMRFAPCFSQYTTPDDGRAARIAMAPPRERSEMRNRRERKERKERERKKRGRKERERQADRLAKMERKPKESLLVWMGGEKTRRRGARQREGKQRKNERHTGEDLRRRGGTAREKNLAKEWRQRRDEARRDPTEKLQQSPKACEKRTNRVSSETPGTRGKTQKVEAKNSQRGLEKPRFANHEGRLPAEEERRFWRLRRKRETTRDSEKRAISPQQMAGVTHTGVNAEIRREDAQQKSGEEVEPWNLKTQEEKDERGFQKRIPRK</sequence>
<comment type="caution">
    <text evidence="2">The sequence shown here is derived from an EMBL/GenBank/DDBJ whole genome shotgun (WGS) entry which is preliminary data.</text>
</comment>
<dbReference type="AlphaFoldDB" id="A0A086KUL1"/>
<gene>
    <name evidence="2" type="ORF">TGDOM2_364510</name>
</gene>
<dbReference type="VEuPathDB" id="ToxoDB:TGDOM2_364510"/>
<feature type="compositionally biased region" description="Basic and acidic residues" evidence="1">
    <location>
        <begin position="253"/>
        <end position="262"/>
    </location>
</feature>
<feature type="compositionally biased region" description="Basic and acidic residues" evidence="1">
    <location>
        <begin position="232"/>
        <end position="244"/>
    </location>
</feature>
<evidence type="ECO:0000256" key="1">
    <source>
        <dbReference type="SAM" id="MobiDB-lite"/>
    </source>
</evidence>
<name>A0A086KUL1_TOXGO</name>
<feature type="compositionally biased region" description="Basic and acidic residues" evidence="1">
    <location>
        <begin position="167"/>
        <end position="189"/>
    </location>
</feature>
<feature type="compositionally biased region" description="Basic residues" evidence="1">
    <location>
        <begin position="41"/>
        <end position="57"/>
    </location>
</feature>